<dbReference type="RefSeq" id="XP_044548378.1">
    <property type="nucleotide sequence ID" value="XM_044695011.1"/>
</dbReference>
<dbReference type="Proteomes" id="UP000816034">
    <property type="component" value="Unassembled WGS sequence"/>
</dbReference>
<reference evidence="1 2" key="1">
    <citation type="journal article" date="2018" name="BMC Genomics">
        <title>The genome of Naegleria lovaniensis, the basis for a comparative approach to unravel pathogenicity factors of the human pathogenic amoeba N. fowleri.</title>
        <authorList>
            <person name="Liechti N."/>
            <person name="Schurch N."/>
            <person name="Bruggmann R."/>
            <person name="Wittwer M."/>
        </authorList>
    </citation>
    <scope>NUCLEOTIDE SEQUENCE [LARGE SCALE GENOMIC DNA]</scope>
    <source>
        <strain evidence="1 2">ATCC 30569</strain>
    </source>
</reference>
<name>A0AA88KID3_NAELO</name>
<evidence type="ECO:0000313" key="1">
    <source>
        <dbReference type="EMBL" id="KAG2382699.1"/>
    </source>
</evidence>
<comment type="caution">
    <text evidence="1">The sequence shown here is derived from an EMBL/GenBank/DDBJ whole genome shotgun (WGS) entry which is preliminary data.</text>
</comment>
<dbReference type="GeneID" id="68097734"/>
<organism evidence="1 2">
    <name type="scientific">Naegleria lovaniensis</name>
    <name type="common">Amoeba</name>
    <dbReference type="NCBI Taxonomy" id="51637"/>
    <lineage>
        <taxon>Eukaryota</taxon>
        <taxon>Discoba</taxon>
        <taxon>Heterolobosea</taxon>
        <taxon>Tetramitia</taxon>
        <taxon>Eutetramitia</taxon>
        <taxon>Vahlkampfiidae</taxon>
        <taxon>Naegleria</taxon>
    </lineage>
</organism>
<accession>A0AA88KID3</accession>
<keyword evidence="2" id="KW-1185">Reference proteome</keyword>
<sequence length="520" mass="57826">MDSPSSFGNSSTFASSSVGECSLGSTVAARCSNTPRSSNSNMMINNTNVGSSNSSNNMNGCNPSHQSASSVGGCAANIPLSMAQRSMQFVQSKNEAFRRDSMKSIITKQRKTKDIQGHASTAASESLKLRLSNENVHIPSRPTTESSKDQNILNHDYRASFSLFQLNEDYKKRLSSKPSFSSSVHDFLKTVERCQAFSANSLPSLDKTILEDYDSMSACSLTPAATNNFSSFQDKPSNPTLNSSLVNYYSSNYKLKTGVPDLHTHHSNNSSSGIITHEEDDNDAFPLSTKLKRMMTHQKEHHESKLRKQDAKEEKDKKLYLSIEQSLPAMVNVFTLDNQHLLDSSIVLSIQNVNDRQSFVIDPRFNIPSLKKGEKFVLSVHNRHLKPVRFCIMFRDPSGTHVSIYPKKVKLLQSLESDLEYLPSKEQVSQVFDSSLLPTIADMKTSSCKVSLILMATTHIKINNAISEICSRIQGVEKNPNSVKAAIMDRDKQQHHPLLEDSSSFKRVSLKSIELIIEDN</sequence>
<dbReference type="AlphaFoldDB" id="A0AA88KID3"/>
<dbReference type="EMBL" id="PYSW02000023">
    <property type="protein sequence ID" value="KAG2382699.1"/>
    <property type="molecule type" value="Genomic_DNA"/>
</dbReference>
<evidence type="ECO:0000313" key="2">
    <source>
        <dbReference type="Proteomes" id="UP000816034"/>
    </source>
</evidence>
<proteinExistence type="predicted"/>
<gene>
    <name evidence="1" type="ORF">C9374_005279</name>
</gene>
<protein>
    <submittedName>
        <fullName evidence="1">Uncharacterized protein</fullName>
    </submittedName>
</protein>